<evidence type="ECO:0000256" key="1">
    <source>
        <dbReference type="SAM" id="MobiDB-lite"/>
    </source>
</evidence>
<dbReference type="EMBL" id="FMWP01000117">
    <property type="protein sequence ID" value="SDA01826.1"/>
    <property type="molecule type" value="Genomic_DNA"/>
</dbReference>
<feature type="compositionally biased region" description="Basic and acidic residues" evidence="1">
    <location>
        <begin position="581"/>
        <end position="599"/>
    </location>
</feature>
<feature type="region of interest" description="Disordered" evidence="1">
    <location>
        <begin position="383"/>
        <end position="421"/>
    </location>
</feature>
<feature type="compositionally biased region" description="Pro residues" evidence="1">
    <location>
        <begin position="397"/>
        <end position="412"/>
    </location>
</feature>
<dbReference type="STRING" id="289078.A0A2X0KCS6"/>
<accession>A0A2X0KCS6</accession>
<proteinExistence type="predicted"/>
<feature type="compositionally biased region" description="Acidic residues" evidence="1">
    <location>
        <begin position="607"/>
        <end position="646"/>
    </location>
</feature>
<reference evidence="3" key="1">
    <citation type="submission" date="2016-10" db="EMBL/GenBank/DDBJ databases">
        <authorList>
            <person name="Jeantristanb JTB J.-T."/>
            <person name="Ricardo R."/>
        </authorList>
    </citation>
    <scope>NUCLEOTIDE SEQUENCE [LARGE SCALE GENOMIC DNA]</scope>
</reference>
<dbReference type="Proteomes" id="UP000249723">
    <property type="component" value="Unassembled WGS sequence"/>
</dbReference>
<dbReference type="OrthoDB" id="2540151at2759"/>
<sequence>MGIDNGAPFLRQSIAKEPRSLVGTATDPARLLPAIDGDKPKVLLIDASTAFRDNWISTAGRRHRGRSFIDIVIARLKVLKEEQSSLQVVVILDNAKWRPKLKEATAKERAERSRIAPDNVDVRFDDFRTKPICLSSEEVQVLQERLPQPSAPNVNSDQVHVWRVGSGITFVMARTEADTYMCASARRGHIIDVRLDPQSTVLWSGDTDWIYGLPARFCRWRIYEERTPLKLAEELKDVSLDTLVVDESFVAQAGGTRTKRKIFLLVDLLELRQWGTDEALVVAGIVAGGDYLSGGLPGIGLHRTFEKYKFCLSFEFWQAPLETIHEAFKGYLENKSSRTKRVEGIQRARNEMAAIHALVANDTAERFDRLKARKASTTTRNIPLRGFRTPWGAPLPRATPFPPQAPVPPPQKTRPLFSTTSASPPASWLLSPPPIPLAPTLAAVTTVVTASGVLAGPATLAAPPLPSAQPPSLAAAKLFLKQPRKKMTTLRSQAWQALGARPDLRKEYLKVVTKVRHCREKLGAQVARVRSPLYRSVMGYHAWRYIDTTRMETGPLLNRSKSKPGGERRLQRPAPPVLDSSSDRDLDVDDHDLGSEDRASGMGGGTLDEEEDEDDGDDDDDDDGQEDEFGEDEYGEDEIGENEVDEGEPKPDPITAPHDDDFQDAGEAEDEGEGGGQEGQGTPAGKEYHAPVRHRGLRASVREILPPLSPDQPETDNQRWKNTFSSLMRLQTLARELEFKVLNAVLVDYLNGWTQRDWHEIASNDSALVTRMRAVIHALQPHDSIALSRVSKKPAQLTANVSVDLATMTPAEYGRHVEHFEGAANDDGSLLYNAASGLLVSAVKELRAKGVFLPRYKIDSTYYQNVAERYAKDILGWKDRGDYVLATYALHMFESRDIESALSPLDPDDEFRQPKGRKRLLDCLVTALSEVPFPWRSHRADLEALVAGIAKDQSDPDHEHLRTVMRACMQEACGAQDQRMRWAFGRDRATATRLVGGKLSDFGPGGRLKNPIALLPVYHHLLIESGHGRGIVPTEGKRPFVNCSPGYLGTILTYPVSLVRTQLDWLNKLLAASVVNDVSEPAGNVASPTHFPVLRALLGRGFNLIFTTSKDEKTMHVKPEWARDAVAGVKALQHLCFCRSVAGSDPSTPTVPPELSEERLLEPDAFAAFGPRLVDILFDTDRILDKDEIPAGSLTTNGHRVRLRVLNVSSVASTERNKSWYNNPDVSMGSALDRTVAKARLWLRFQTKGKKGPRVVKHDLEHYVDGIKHVFRLSYARPGSAEKPSRIDELERKLRERAVAAAPIPLDPIEREAVRVEYVSWKRFRDVPIIDSRICIPSIHNPEARRAVLGRLQEHSNKKFGTQHAVATEDLIAVFEQRGDLFRDLWRAFEDSIVISIDLGHARPVTAVARVFTHDETAAFETFRFGKEGLGAIAAEGNRKGARQRANKTRRINEALRANKLEWSPLAAKLGFPLRHTHDAISVSSTQPEATLTVMYRQAEQMAKVFGLECMGEFALVKFLLAIQENRLGCSSWVESADTYAIRHLAAAARRPNHLVSSPPTHPETATYSQLLSKGSRPAFLVVGNGFTSPGPNPSGVSYANSCSKIIFRCLRALGLESIYFCSVSEYLTSKLCWHSDCRDTDGTRNWLARTDPFSPVDAIAVLPTHAGSRAVLATHVPFLGLHCIVDVSPPVDAIAVLPTRGLTGGTRNAPAFTTCRDRCVPHSQDYLPADEVADQEFHLAGRSQLLAARYETLDVARLEPFAVLCTNRAPTVFIQCLAFVAKLPIVIPPTIPVYHQEVRTLFHGLDQSLAVFPRRLGFHCLRYLFNNSYTNVLLRLAATRTTIPLRLARVVRRVESILAYLAKI</sequence>
<protein>
    <submittedName>
        <fullName evidence="2">BZ3500_MvSof-1268-A1-R1_Chr10-2g02961 protein</fullName>
    </submittedName>
</protein>
<evidence type="ECO:0000313" key="2">
    <source>
        <dbReference type="EMBL" id="SDA01826.1"/>
    </source>
</evidence>
<feature type="compositionally biased region" description="Acidic residues" evidence="1">
    <location>
        <begin position="661"/>
        <end position="673"/>
    </location>
</feature>
<gene>
    <name evidence="2" type="ORF">BZ3500_MVSOF-1268-A1-R1_CHR10-2G02961</name>
</gene>
<evidence type="ECO:0000313" key="3">
    <source>
        <dbReference type="Proteomes" id="UP000249723"/>
    </source>
</evidence>
<feature type="region of interest" description="Disordered" evidence="1">
    <location>
        <begin position="554"/>
        <end position="688"/>
    </location>
</feature>
<organism evidence="2 3">
    <name type="scientific">Microbotryum saponariae</name>
    <dbReference type="NCBI Taxonomy" id="289078"/>
    <lineage>
        <taxon>Eukaryota</taxon>
        <taxon>Fungi</taxon>
        <taxon>Dikarya</taxon>
        <taxon>Basidiomycota</taxon>
        <taxon>Pucciniomycotina</taxon>
        <taxon>Microbotryomycetes</taxon>
        <taxon>Microbotryales</taxon>
        <taxon>Microbotryaceae</taxon>
        <taxon>Microbotryum</taxon>
    </lineage>
</organism>
<name>A0A2X0KCS6_9BASI</name>
<keyword evidence="3" id="KW-1185">Reference proteome</keyword>